<evidence type="ECO:0000313" key="2">
    <source>
        <dbReference type="EMBL" id="CAD8741649.1"/>
    </source>
</evidence>
<protein>
    <submittedName>
        <fullName evidence="3">Uncharacterized protein</fullName>
    </submittedName>
</protein>
<gene>
    <name evidence="3" type="ORF">HAND00432_LOCUS35396</name>
    <name evidence="2" type="ORF">HAND1043_LOCUS8141</name>
</gene>
<feature type="transmembrane region" description="Helical" evidence="1">
    <location>
        <begin position="7"/>
        <end position="29"/>
    </location>
</feature>
<proteinExistence type="predicted"/>
<organism evidence="3">
    <name type="scientific">Hemiselmis andersenii</name>
    <name type="common">Cryptophyte alga</name>
    <dbReference type="NCBI Taxonomy" id="464988"/>
    <lineage>
        <taxon>Eukaryota</taxon>
        <taxon>Cryptophyceae</taxon>
        <taxon>Cryptomonadales</taxon>
        <taxon>Hemiselmidaceae</taxon>
        <taxon>Hemiselmis</taxon>
    </lineage>
</organism>
<dbReference type="AlphaFoldDB" id="A0A6U2JHP2"/>
<keyword evidence="1" id="KW-0472">Membrane</keyword>
<dbReference type="EMBL" id="HBFX01058812">
    <property type="protein sequence ID" value="CAD8984384.1"/>
    <property type="molecule type" value="Transcribed_RNA"/>
</dbReference>
<evidence type="ECO:0000256" key="1">
    <source>
        <dbReference type="SAM" id="Phobius"/>
    </source>
</evidence>
<sequence length="135" mass="14327">MLAVSPWVLMAGSCFGLLLGLLLGLLIGAPMALVTYGSINDAIRNNQNRDFSMDNGKTDIPGSKLAEDVLANPDAVMRYIIQDQLVLSVIIGGFVGLGFGFIATVAASTAKMAMSVRSQASSVHADMRLRLLPMR</sequence>
<accession>A0A6U2JHP2</accession>
<reference evidence="3" key="1">
    <citation type="submission" date="2021-01" db="EMBL/GenBank/DDBJ databases">
        <authorList>
            <person name="Corre E."/>
            <person name="Pelletier E."/>
            <person name="Niang G."/>
            <person name="Scheremetjew M."/>
            <person name="Finn R."/>
            <person name="Kale V."/>
            <person name="Holt S."/>
            <person name="Cochrane G."/>
            <person name="Meng A."/>
            <person name="Brown T."/>
            <person name="Cohen L."/>
        </authorList>
    </citation>
    <scope>NUCLEOTIDE SEQUENCE</scope>
    <source>
        <strain evidence="2">CCMP441</strain>
        <strain evidence="3">CCMP644</strain>
    </source>
</reference>
<keyword evidence="1" id="KW-1133">Transmembrane helix</keyword>
<keyword evidence="1" id="KW-0812">Transmembrane</keyword>
<feature type="transmembrane region" description="Helical" evidence="1">
    <location>
        <begin position="85"/>
        <end position="107"/>
    </location>
</feature>
<dbReference type="EMBL" id="HBFK01013554">
    <property type="protein sequence ID" value="CAD8741649.1"/>
    <property type="molecule type" value="Transcribed_RNA"/>
</dbReference>
<evidence type="ECO:0000313" key="3">
    <source>
        <dbReference type="EMBL" id="CAD8984384.1"/>
    </source>
</evidence>
<name>A0A6U2JHP2_HEMAN</name>